<gene>
    <name evidence="1" type="primary">PARPA_10008.1 scaffold 39144</name>
</gene>
<reference evidence="1 2" key="1">
    <citation type="submission" date="2014-09" db="EMBL/GenBank/DDBJ databases">
        <authorList>
            <person name="Ellenberger Sabrina"/>
        </authorList>
    </citation>
    <scope>NUCLEOTIDE SEQUENCE [LARGE SCALE GENOMIC DNA]</scope>
    <source>
        <strain evidence="1 2">CBS 412.66</strain>
    </source>
</reference>
<dbReference type="Proteomes" id="UP000054107">
    <property type="component" value="Unassembled WGS sequence"/>
</dbReference>
<organism evidence="1 2">
    <name type="scientific">Parasitella parasitica</name>
    <dbReference type="NCBI Taxonomy" id="35722"/>
    <lineage>
        <taxon>Eukaryota</taxon>
        <taxon>Fungi</taxon>
        <taxon>Fungi incertae sedis</taxon>
        <taxon>Mucoromycota</taxon>
        <taxon>Mucoromycotina</taxon>
        <taxon>Mucoromycetes</taxon>
        <taxon>Mucorales</taxon>
        <taxon>Mucorineae</taxon>
        <taxon>Mucoraceae</taxon>
        <taxon>Parasitella</taxon>
    </lineage>
</organism>
<sequence>MLYPSGGACEFTPSHERFGISRLSRSFLTAYEMKEHSIEYHNDQRFPNTIREKLSICGNSSISTIPKKKSVFGNMQYRYVAYMQGTALAISPVHTAEEVEVYGQLRKKKKSLQRISAMEVTGSGLCYLVKAFA</sequence>
<proteinExistence type="predicted"/>
<protein>
    <submittedName>
        <fullName evidence="1">Uncharacterized protein</fullName>
    </submittedName>
</protein>
<name>A0A0B7NLF1_9FUNG</name>
<evidence type="ECO:0000313" key="1">
    <source>
        <dbReference type="EMBL" id="CEP15768.1"/>
    </source>
</evidence>
<dbReference type="EMBL" id="LN732614">
    <property type="protein sequence ID" value="CEP15768.1"/>
    <property type="molecule type" value="Genomic_DNA"/>
</dbReference>
<evidence type="ECO:0000313" key="2">
    <source>
        <dbReference type="Proteomes" id="UP000054107"/>
    </source>
</evidence>
<accession>A0A0B7NLF1</accession>
<keyword evidence="2" id="KW-1185">Reference proteome</keyword>
<dbReference type="AlphaFoldDB" id="A0A0B7NLF1"/>